<dbReference type="SMART" id="SM00194">
    <property type="entry name" value="PTPc"/>
    <property type="match status" value="1"/>
</dbReference>
<dbReference type="InterPro" id="IPR008979">
    <property type="entry name" value="Galactose-bd-like_sf"/>
</dbReference>
<keyword evidence="6" id="KW-0675">Receptor</keyword>
<feature type="transmembrane region" description="Helical" evidence="4">
    <location>
        <begin position="825"/>
        <end position="849"/>
    </location>
</feature>
<evidence type="ECO:0000256" key="2">
    <source>
        <dbReference type="ARBA" id="ARBA00022912"/>
    </source>
</evidence>
<dbReference type="PRINTS" id="PR00700">
    <property type="entry name" value="PRTYPHPHTASE"/>
</dbReference>
<dbReference type="Proteomes" id="UP001152795">
    <property type="component" value="Unassembled WGS sequence"/>
</dbReference>
<feature type="compositionally biased region" description="Acidic residues" evidence="3">
    <location>
        <begin position="874"/>
        <end position="883"/>
    </location>
</feature>
<reference evidence="6" key="1">
    <citation type="submission" date="2020-04" db="EMBL/GenBank/DDBJ databases">
        <authorList>
            <person name="Alioto T."/>
            <person name="Alioto T."/>
            <person name="Gomez Garrido J."/>
        </authorList>
    </citation>
    <scope>NUCLEOTIDE SEQUENCE</scope>
    <source>
        <strain evidence="6">A484AB</strain>
    </source>
</reference>
<dbReference type="InterPro" id="IPR000242">
    <property type="entry name" value="PTP_cat"/>
</dbReference>
<proteinExistence type="predicted"/>
<dbReference type="Pfam" id="PF00102">
    <property type="entry name" value="Y_phosphatase"/>
    <property type="match status" value="1"/>
</dbReference>
<dbReference type="SMART" id="SM00060">
    <property type="entry name" value="FN3"/>
    <property type="match status" value="4"/>
</dbReference>
<dbReference type="SUPFAM" id="SSF49265">
    <property type="entry name" value="Fibronectin type III"/>
    <property type="match status" value="2"/>
</dbReference>
<dbReference type="EMBL" id="CACRXK020004055">
    <property type="protein sequence ID" value="CAB4001320.1"/>
    <property type="molecule type" value="Genomic_DNA"/>
</dbReference>
<feature type="signal peptide" evidence="5">
    <location>
        <begin position="1"/>
        <end position="21"/>
    </location>
</feature>
<keyword evidence="4" id="KW-0812">Transmembrane</keyword>
<dbReference type="AlphaFoldDB" id="A0A7D9I5E8"/>
<dbReference type="PROSITE" id="PS50022">
    <property type="entry name" value="FA58C_3"/>
    <property type="match status" value="1"/>
</dbReference>
<dbReference type="InterPro" id="IPR000421">
    <property type="entry name" value="FA58C"/>
</dbReference>
<sequence>MFSLKIVVFLYLVQNPAPVNNLWITPYQYAARVTWSIPTPQQSSYITKVIIYLNGAKYETISRETTRIVIKRFKPNIRYKVEIQTEDGYWQKSTKFSKYFVTNIAGKICDKPLLQDTHTFPDDLFSGSGGSNYQNARLTEAGWCASGSRSYLSIDLQKEYHLTQVVVITDKTQRSSTYSLIYGRAGTWINRDSPIQITENQNEYQPFIKPLNGVYNARYIKIQSTATENIDFCLRIELCGEVQKPAPVYDVQVTPSVTSAQVTWRIRTAPAMSSYITKYYIYLDQRHRWITYRRTDKVRINIPGLTAYTKYTVGIVALDGYSQRSSKISNEFTTIEAAPSGAPRSVAFTKRSRSKLTVSWIAPSRNSQNGELTGYNVCYSDKSRSSNPSCSPTNAHSNTAQINNLQPATKYFVTVAARTIADGPKSAEISKITNGERVDPVAASYSSLNLTITKPASYIKEVMIIVKDAPKDRGVEEIEESDLKPYDANTRDPYVTAYLKVDDLPQTFMIGDGKEYNSKIQKYFNQPLKQNSSYILFLRFFESQVSHYSYYSTQWSKVVKTFAKPPAPVNLKIISTAPKKYTISWTQPFLPEQTTVLKYHGNYNASQGTCKTLSISSEMRSVTIDVEFNKQYTFDIQVETRAGRSDVISRSWISHSAPLKLSGKTDDGYIVILIKPKEEQKIKTVALVIFQLQSESSKPPAPENLNVENSPPSDTKANNVVFIAKQFDITEFQNDTVEIFLRESKGNRRRKREAVDVYILIPNTMYRIAQMNTDGAGNPFWSYWSDPFTFTKVIKDDRDGESGGGSVDGDDSGDPGKRDDGGVSVGAAVGASFAVVVIIIAVVLAFIFFRRRRPREQHENEDKNKNKEIKAVSEDEDNLDEDNQEGIYLNKNDDVEENVHPPVPVAEFAHYVNEMKANDNYEFQKEYDDLPSNTNTAWEVAKKPFNKQKNRYGNIVTYDHCRVVLSGDEKDDYINASYMDGIKENAYIATQGPTLLTLNDMWRMVWEQRSYSIVMVTSLVELLKPKCDKYWPDEGTEKYGDIEVTLMKIEEFAYYVIHTLELKKDKEEREVRHYFFQSWPDHGVPKYPTQILAFRRHFRTHHMEQSGPIIVHCRECLQDSGRLLIYIKALSKKLKAQAMTELLTPLSVLICSFQFRGPRSSPEVQQD</sequence>
<dbReference type="FunFam" id="2.60.40.10:FF:000028">
    <property type="entry name" value="Neuronal cell adhesion molecule"/>
    <property type="match status" value="1"/>
</dbReference>
<dbReference type="InterPro" id="IPR029021">
    <property type="entry name" value="Prot-tyrosine_phosphatase-like"/>
</dbReference>
<keyword evidence="7" id="KW-1185">Reference proteome</keyword>
<feature type="region of interest" description="Disordered" evidence="3">
    <location>
        <begin position="795"/>
        <end position="819"/>
    </location>
</feature>
<dbReference type="Gene3D" id="3.90.190.10">
    <property type="entry name" value="Protein tyrosine phosphatase superfamily"/>
    <property type="match status" value="1"/>
</dbReference>
<keyword evidence="4" id="KW-1133">Transmembrane helix</keyword>
<keyword evidence="4" id="KW-0472">Membrane</keyword>
<evidence type="ECO:0000256" key="3">
    <source>
        <dbReference type="SAM" id="MobiDB-lite"/>
    </source>
</evidence>
<dbReference type="InterPro" id="IPR036116">
    <property type="entry name" value="FN3_sf"/>
</dbReference>
<evidence type="ECO:0000313" key="7">
    <source>
        <dbReference type="Proteomes" id="UP001152795"/>
    </source>
</evidence>
<dbReference type="Gene3D" id="2.60.40.10">
    <property type="entry name" value="Immunoglobulins"/>
    <property type="match status" value="3"/>
</dbReference>
<name>A0A7D9I5E8_PARCT</name>
<dbReference type="Pfam" id="PF00754">
    <property type="entry name" value="F5_F8_type_C"/>
    <property type="match status" value="1"/>
</dbReference>
<evidence type="ECO:0000256" key="1">
    <source>
        <dbReference type="ARBA" id="ARBA00022737"/>
    </source>
</evidence>
<dbReference type="Gene3D" id="2.60.120.260">
    <property type="entry name" value="Galactose-binding domain-like"/>
    <property type="match status" value="1"/>
</dbReference>
<dbReference type="SUPFAM" id="SSF49785">
    <property type="entry name" value="Galactose-binding domain-like"/>
    <property type="match status" value="1"/>
</dbReference>
<evidence type="ECO:0000256" key="5">
    <source>
        <dbReference type="SAM" id="SignalP"/>
    </source>
</evidence>
<keyword evidence="2" id="KW-0378">Hydrolase</keyword>
<dbReference type="OrthoDB" id="5988541at2759"/>
<evidence type="ECO:0000256" key="4">
    <source>
        <dbReference type="SAM" id="Phobius"/>
    </source>
</evidence>
<dbReference type="SUPFAM" id="SSF52799">
    <property type="entry name" value="(Phosphotyrosine protein) phosphatases II"/>
    <property type="match status" value="1"/>
</dbReference>
<feature type="compositionally biased region" description="Basic and acidic residues" evidence="3">
    <location>
        <begin position="856"/>
        <end position="873"/>
    </location>
</feature>
<dbReference type="InterPro" id="IPR013783">
    <property type="entry name" value="Ig-like_fold"/>
</dbReference>
<keyword evidence="1" id="KW-0677">Repeat</keyword>
<dbReference type="GO" id="GO:0016020">
    <property type="term" value="C:membrane"/>
    <property type="evidence" value="ECO:0007669"/>
    <property type="project" value="UniProtKB-SubCell"/>
</dbReference>
<feature type="chain" id="PRO_5043814795" evidence="5">
    <location>
        <begin position="22"/>
        <end position="1167"/>
    </location>
</feature>
<dbReference type="PROSITE" id="PS50055">
    <property type="entry name" value="TYR_PHOSPHATASE_PTP"/>
    <property type="match status" value="1"/>
</dbReference>
<dbReference type="InterPro" id="IPR050713">
    <property type="entry name" value="RTP_Phos/Ushers"/>
</dbReference>
<dbReference type="PROSITE" id="PS50853">
    <property type="entry name" value="FN3"/>
    <property type="match status" value="3"/>
</dbReference>
<protein>
    <submittedName>
        <fullName evidence="6">Receptor-type tyrosine- phosphatase S-like isoform X12</fullName>
    </submittedName>
</protein>
<dbReference type="PANTHER" id="PTHR46957:SF3">
    <property type="entry name" value="CYTOKINE RECEPTOR"/>
    <property type="match status" value="1"/>
</dbReference>
<accession>A0A7D9I5E8</accession>
<dbReference type="CDD" id="cd00063">
    <property type="entry name" value="FN3"/>
    <property type="match status" value="3"/>
</dbReference>
<dbReference type="Pfam" id="PF00041">
    <property type="entry name" value="fn3"/>
    <property type="match status" value="1"/>
</dbReference>
<dbReference type="GO" id="GO:0004725">
    <property type="term" value="F:protein tyrosine phosphatase activity"/>
    <property type="evidence" value="ECO:0007669"/>
    <property type="project" value="InterPro"/>
</dbReference>
<comment type="caution">
    <text evidence="6">The sequence shown here is derived from an EMBL/GenBank/DDBJ whole genome shotgun (WGS) entry which is preliminary data.</text>
</comment>
<evidence type="ECO:0000313" key="6">
    <source>
        <dbReference type="EMBL" id="CAB4001320.1"/>
    </source>
</evidence>
<organism evidence="6 7">
    <name type="scientific">Paramuricea clavata</name>
    <name type="common">Red gorgonian</name>
    <name type="synonym">Violescent sea-whip</name>
    <dbReference type="NCBI Taxonomy" id="317549"/>
    <lineage>
        <taxon>Eukaryota</taxon>
        <taxon>Metazoa</taxon>
        <taxon>Cnidaria</taxon>
        <taxon>Anthozoa</taxon>
        <taxon>Octocorallia</taxon>
        <taxon>Malacalcyonacea</taxon>
        <taxon>Plexauridae</taxon>
        <taxon>Paramuricea</taxon>
    </lineage>
</organism>
<dbReference type="InterPro" id="IPR003961">
    <property type="entry name" value="FN3_dom"/>
</dbReference>
<keyword evidence="2" id="KW-0904">Protein phosphatase</keyword>
<feature type="region of interest" description="Disordered" evidence="3">
    <location>
        <begin position="855"/>
        <end position="883"/>
    </location>
</feature>
<dbReference type="PANTHER" id="PTHR46957">
    <property type="entry name" value="CYTOKINE RECEPTOR"/>
    <property type="match status" value="1"/>
</dbReference>
<gene>
    <name evidence="6" type="ORF">PACLA_8A018526</name>
</gene>
<keyword evidence="5" id="KW-0732">Signal</keyword>